<dbReference type="Proteomes" id="UP000723714">
    <property type="component" value="Unassembled WGS sequence"/>
</dbReference>
<reference evidence="1 2" key="1">
    <citation type="submission" date="2021-06" db="EMBL/GenBank/DDBJ databases">
        <title>Faecalicatena sp. nov. isolated from porcine feces.</title>
        <authorList>
            <person name="Oh B.S."/>
            <person name="Lee J.H."/>
        </authorList>
    </citation>
    <scope>NUCLEOTIDE SEQUENCE [LARGE SCALE GENOMIC DNA]</scope>
    <source>
        <strain evidence="1 2">AGMB00832</strain>
    </source>
</reference>
<protein>
    <submittedName>
        <fullName evidence="1">Long-chain fatty acid--CoA ligase</fullName>
    </submittedName>
</protein>
<accession>A0ABS6D662</accession>
<keyword evidence="1" id="KW-0436">Ligase</keyword>
<evidence type="ECO:0000313" key="2">
    <source>
        <dbReference type="Proteomes" id="UP000723714"/>
    </source>
</evidence>
<dbReference type="GO" id="GO:0016874">
    <property type="term" value="F:ligase activity"/>
    <property type="evidence" value="ECO:0007669"/>
    <property type="project" value="UniProtKB-KW"/>
</dbReference>
<name>A0ABS6D662_9FIRM</name>
<organism evidence="1 2">
    <name type="scientific">Faecalicatena faecalis</name>
    <dbReference type="NCBI Taxonomy" id="2726362"/>
    <lineage>
        <taxon>Bacteria</taxon>
        <taxon>Bacillati</taxon>
        <taxon>Bacillota</taxon>
        <taxon>Clostridia</taxon>
        <taxon>Lachnospirales</taxon>
        <taxon>Lachnospiraceae</taxon>
        <taxon>Faecalicatena</taxon>
    </lineage>
</organism>
<proteinExistence type="predicted"/>
<sequence>MSNVYIRSQNREKLYAFGICFNCLQYEEKHDCKRGKEAAVHHTICISDGCLEEIAEYESKERCIEVLDEIEKVCSSYLYAEGSRGLIRGSTPMQPMATVIPRVYQMPEK</sequence>
<dbReference type="EMBL" id="JABACJ020000014">
    <property type="protein sequence ID" value="MBU3876991.1"/>
    <property type="molecule type" value="Genomic_DNA"/>
</dbReference>
<keyword evidence="2" id="KW-1185">Reference proteome</keyword>
<gene>
    <name evidence="1" type="ORF">HGO97_014365</name>
</gene>
<evidence type="ECO:0000313" key="1">
    <source>
        <dbReference type="EMBL" id="MBU3876991.1"/>
    </source>
</evidence>
<comment type="caution">
    <text evidence="1">The sequence shown here is derived from an EMBL/GenBank/DDBJ whole genome shotgun (WGS) entry which is preliminary data.</text>
</comment>
<dbReference type="RefSeq" id="WP_216242978.1">
    <property type="nucleotide sequence ID" value="NZ_JABACJ020000014.1"/>
</dbReference>